<dbReference type="AlphaFoldDB" id="A0A0V1J134"/>
<name>A0A0V1J134_TRIPS</name>
<evidence type="ECO:0000256" key="1">
    <source>
        <dbReference type="SAM" id="MobiDB-lite"/>
    </source>
</evidence>
<protein>
    <submittedName>
        <fullName evidence="2">Uncharacterized protein</fullName>
    </submittedName>
</protein>
<evidence type="ECO:0000313" key="3">
    <source>
        <dbReference type="Proteomes" id="UP000054805"/>
    </source>
</evidence>
<reference evidence="2 3" key="1">
    <citation type="submission" date="2015-01" db="EMBL/GenBank/DDBJ databases">
        <title>Evolution of Trichinella species and genotypes.</title>
        <authorList>
            <person name="Korhonen P.K."/>
            <person name="Edoardo P."/>
            <person name="Giuseppe L.R."/>
            <person name="Gasser R.B."/>
        </authorList>
    </citation>
    <scope>NUCLEOTIDE SEQUENCE [LARGE SCALE GENOMIC DNA]</scope>
    <source>
        <strain evidence="2">ISS588</strain>
    </source>
</reference>
<sequence length="43" mass="4737">MSAAITSSMSSQNYNSERAKRDCRANPSYKAGKRAKRDSTLPT</sequence>
<proteinExistence type="predicted"/>
<comment type="caution">
    <text evidence="2">The sequence shown here is derived from an EMBL/GenBank/DDBJ whole genome shotgun (WGS) entry which is preliminary data.</text>
</comment>
<accession>A0A0V1J134</accession>
<evidence type="ECO:0000313" key="2">
    <source>
        <dbReference type="EMBL" id="KRZ28684.1"/>
    </source>
</evidence>
<keyword evidence="3" id="KW-1185">Reference proteome</keyword>
<organism evidence="2 3">
    <name type="scientific">Trichinella pseudospiralis</name>
    <name type="common">Parasitic roundworm</name>
    <dbReference type="NCBI Taxonomy" id="6337"/>
    <lineage>
        <taxon>Eukaryota</taxon>
        <taxon>Metazoa</taxon>
        <taxon>Ecdysozoa</taxon>
        <taxon>Nematoda</taxon>
        <taxon>Enoplea</taxon>
        <taxon>Dorylaimia</taxon>
        <taxon>Trichinellida</taxon>
        <taxon>Trichinellidae</taxon>
        <taxon>Trichinella</taxon>
    </lineage>
</organism>
<feature type="region of interest" description="Disordered" evidence="1">
    <location>
        <begin position="1"/>
        <end position="43"/>
    </location>
</feature>
<gene>
    <name evidence="2" type="ORF">T4B_1890</name>
</gene>
<dbReference type="EMBL" id="JYDS01000055">
    <property type="protein sequence ID" value="KRZ28684.1"/>
    <property type="molecule type" value="Genomic_DNA"/>
</dbReference>
<dbReference type="Proteomes" id="UP000054805">
    <property type="component" value="Unassembled WGS sequence"/>
</dbReference>
<feature type="compositionally biased region" description="Polar residues" evidence="1">
    <location>
        <begin position="1"/>
        <end position="16"/>
    </location>
</feature>